<dbReference type="AlphaFoldDB" id="A0A9K3GGK4"/>
<accession>A0A9K3GGK4</accession>
<keyword evidence="3" id="KW-1185">Reference proteome</keyword>
<dbReference type="EMBL" id="BDIP01000378">
    <property type="protein sequence ID" value="GIQ81386.1"/>
    <property type="molecule type" value="Genomic_DNA"/>
</dbReference>
<name>A0A9K3GGK4_9EUKA</name>
<protein>
    <submittedName>
        <fullName evidence="2">Uncharacterized protein</fullName>
    </submittedName>
</protein>
<evidence type="ECO:0000256" key="1">
    <source>
        <dbReference type="SAM" id="MobiDB-lite"/>
    </source>
</evidence>
<gene>
    <name evidence="2" type="ORF">KIPB_002336</name>
</gene>
<feature type="compositionally biased region" description="Basic and acidic residues" evidence="1">
    <location>
        <begin position="105"/>
        <end position="120"/>
    </location>
</feature>
<evidence type="ECO:0000313" key="2">
    <source>
        <dbReference type="EMBL" id="GIQ81386.1"/>
    </source>
</evidence>
<proteinExistence type="predicted"/>
<evidence type="ECO:0000313" key="3">
    <source>
        <dbReference type="Proteomes" id="UP000265618"/>
    </source>
</evidence>
<reference evidence="2 3" key="1">
    <citation type="journal article" date="2018" name="PLoS ONE">
        <title>The draft genome of Kipferlia bialata reveals reductive genome evolution in fornicate parasites.</title>
        <authorList>
            <person name="Tanifuji G."/>
            <person name="Takabayashi S."/>
            <person name="Kume K."/>
            <person name="Takagi M."/>
            <person name="Nakayama T."/>
            <person name="Kamikawa R."/>
            <person name="Inagaki Y."/>
            <person name="Hashimoto T."/>
        </authorList>
    </citation>
    <scope>NUCLEOTIDE SEQUENCE [LARGE SCALE GENOMIC DNA]</scope>
    <source>
        <strain evidence="2">NY0173</strain>
    </source>
</reference>
<comment type="caution">
    <text evidence="2">The sequence shown here is derived from an EMBL/GenBank/DDBJ whole genome shotgun (WGS) entry which is preliminary data.</text>
</comment>
<feature type="region of interest" description="Disordered" evidence="1">
    <location>
        <begin position="258"/>
        <end position="282"/>
    </location>
</feature>
<dbReference type="Proteomes" id="UP000265618">
    <property type="component" value="Unassembled WGS sequence"/>
</dbReference>
<feature type="compositionally biased region" description="Basic and acidic residues" evidence="1">
    <location>
        <begin position="84"/>
        <end position="97"/>
    </location>
</feature>
<organism evidence="2 3">
    <name type="scientific">Kipferlia bialata</name>
    <dbReference type="NCBI Taxonomy" id="797122"/>
    <lineage>
        <taxon>Eukaryota</taxon>
        <taxon>Metamonada</taxon>
        <taxon>Carpediemonas-like organisms</taxon>
        <taxon>Kipferlia</taxon>
    </lineage>
</organism>
<sequence>MPASPTIPHSRSVAPYPVSVCGTLPCEPVLAVDTHTQIPGVAVTLCRYQTPFPSYSVNVVGTDIQAERHRVGLSILATVPVGLRDVERETEGEKETEGEGEGEGEGEKAEEKKEEGEKEVAAIPVTVGDLPRQILLVPEEEGMGGETGGEREGEGEARLLGHVLILCTHRILSYSLSLAQPEGEGTANVYTLTPSTSLPLSLAPLGRYSKKEEGGRERDYSQEYTLSLHPIRGLYLSASPSGDVFSLSLPLPIELPERQKVDSESEGESEADMPHPPPLSRLHVVSPLTRTGCSLHVDTRLGVVLTTRGRGESRHGCGILISDACFSASAFGWCAVSHEGWLLAGEIDSETREAYIRDL</sequence>
<feature type="region of interest" description="Disordered" evidence="1">
    <location>
        <begin position="84"/>
        <end position="120"/>
    </location>
</feature>